<dbReference type="OrthoDB" id="6077919at2759"/>
<reference evidence="2" key="1">
    <citation type="submission" date="2015-01" db="EMBL/GenBank/DDBJ databases">
        <title>The Genome Sequence of Cladophialophora bantiana CBS 173.52.</title>
        <authorList>
            <consortium name="The Broad Institute Genomics Platform"/>
            <person name="Cuomo C."/>
            <person name="de Hoog S."/>
            <person name="Gorbushina A."/>
            <person name="Stielow B."/>
            <person name="Teixiera M."/>
            <person name="Abouelleil A."/>
            <person name="Chapman S.B."/>
            <person name="Priest M."/>
            <person name="Young S.K."/>
            <person name="Wortman J."/>
            <person name="Nusbaum C."/>
            <person name="Birren B."/>
        </authorList>
    </citation>
    <scope>NUCLEOTIDE SEQUENCE [LARGE SCALE GENOMIC DNA]</scope>
    <source>
        <strain evidence="2">CBS 173.52</strain>
    </source>
</reference>
<feature type="compositionally biased region" description="Acidic residues" evidence="1">
    <location>
        <begin position="561"/>
        <end position="579"/>
    </location>
</feature>
<evidence type="ECO:0000256" key="1">
    <source>
        <dbReference type="SAM" id="MobiDB-lite"/>
    </source>
</evidence>
<evidence type="ECO:0000313" key="3">
    <source>
        <dbReference type="Proteomes" id="UP000053789"/>
    </source>
</evidence>
<feature type="compositionally biased region" description="Polar residues" evidence="1">
    <location>
        <begin position="592"/>
        <end position="603"/>
    </location>
</feature>
<gene>
    <name evidence="2" type="ORF">Z519_05715</name>
</gene>
<keyword evidence="3" id="KW-1185">Reference proteome</keyword>
<accession>A0A0D2HQK8</accession>
<organism evidence="2 3">
    <name type="scientific">Cladophialophora bantiana (strain ATCC 10958 / CBS 173.52 / CDC B-1940 / NIH 8579)</name>
    <name type="common">Xylohypha bantiana</name>
    <dbReference type="NCBI Taxonomy" id="1442370"/>
    <lineage>
        <taxon>Eukaryota</taxon>
        <taxon>Fungi</taxon>
        <taxon>Dikarya</taxon>
        <taxon>Ascomycota</taxon>
        <taxon>Pezizomycotina</taxon>
        <taxon>Eurotiomycetes</taxon>
        <taxon>Chaetothyriomycetidae</taxon>
        <taxon>Chaetothyriales</taxon>
        <taxon>Herpotrichiellaceae</taxon>
        <taxon>Cladophialophora</taxon>
    </lineage>
</organism>
<evidence type="ECO:0000313" key="2">
    <source>
        <dbReference type="EMBL" id="KIW93110.1"/>
    </source>
</evidence>
<dbReference type="VEuPathDB" id="FungiDB:Z519_05715"/>
<feature type="compositionally biased region" description="Basic and acidic residues" evidence="1">
    <location>
        <begin position="443"/>
        <end position="455"/>
    </location>
</feature>
<proteinExistence type="predicted"/>
<sequence>MSQDQDPYFQFERDIIGPLRSPALEPVNPEYGPRASPAPLVPVEDPSSSDSSDVEDPKVVRRQGNSRIRKSRANCTFADGVLILSLDPNQRILASQARKRPLDSRSQSAAEEEDDEEEGGGEGEGEGEGEQDEEHDGEGDDNGVQAGRREIRRATRVIRNGPNCVSIKTKPVARTALHADPNGRDDDDDFPMIDSPATVAEDEPGRSPPQPTHDMYKPEEAQAFHVPTRQAADLSRKQFDTIPPPRTRPLFSNLRLNLAPAIRDGNHVDDSILKSPILGKYAISPRDGHPDFTLPAMQQRSPPRSSPAALPGYRMTLPPLKIAIGDLHDSSMGGFTCLSPGVARPSPSQFASYASPASYTAYSAMSPPDPPLQSNWRTTTRDSNTSTFSDYTSSTSVSVSTPASSIITPSPAASGPSSLTALAEQDLEDGEGEESRMQQVLTKETDLRSFAEVRSRPQPQPDSRPKPRPKPAARSKLQQLQRPARSKPRPPQPAAELKARLQPALEPAPQPSARSKAQPQPTLEPPPQPAARSKPQSQPDLELPPRPESQTEAESAAGSETESELSELTELESELGSEPEPEHRSKPHTKRPSVSQSKSQPEASSDAAALARFSLGPYKCTFEGCTAAPFHTQYLLNSHMNVHSNTRTHFCPIKDCPRGPGGLGFKRKNEMIR</sequence>
<evidence type="ECO:0008006" key="4">
    <source>
        <dbReference type="Google" id="ProtNLM"/>
    </source>
</evidence>
<feature type="region of interest" description="Disordered" evidence="1">
    <location>
        <begin position="95"/>
        <end position="215"/>
    </location>
</feature>
<feature type="region of interest" description="Disordered" evidence="1">
    <location>
        <begin position="364"/>
        <end position="605"/>
    </location>
</feature>
<name>A0A0D2HQK8_CLAB1</name>
<dbReference type="Proteomes" id="UP000053789">
    <property type="component" value="Unassembled WGS sequence"/>
</dbReference>
<feature type="compositionally biased region" description="Low complexity" evidence="1">
    <location>
        <begin position="383"/>
        <end position="421"/>
    </location>
</feature>
<dbReference type="HOGENOM" id="CLU_021529_2_0_1"/>
<dbReference type="RefSeq" id="XP_016619779.1">
    <property type="nucleotide sequence ID" value="XM_016763455.1"/>
</dbReference>
<dbReference type="GeneID" id="27698643"/>
<feature type="compositionally biased region" description="Polar residues" evidence="1">
    <location>
        <begin position="372"/>
        <end position="382"/>
    </location>
</feature>
<feature type="compositionally biased region" description="Acidic residues" evidence="1">
    <location>
        <begin position="110"/>
        <end position="141"/>
    </location>
</feature>
<dbReference type="EMBL" id="KN846987">
    <property type="protein sequence ID" value="KIW93110.1"/>
    <property type="molecule type" value="Genomic_DNA"/>
</dbReference>
<feature type="compositionally biased region" description="Low complexity" evidence="1">
    <location>
        <begin position="41"/>
        <end position="51"/>
    </location>
</feature>
<feature type="region of interest" description="Disordered" evidence="1">
    <location>
        <begin position="1"/>
        <end position="72"/>
    </location>
</feature>
<feature type="compositionally biased region" description="Low complexity" evidence="1">
    <location>
        <begin position="548"/>
        <end position="560"/>
    </location>
</feature>
<dbReference type="AlphaFoldDB" id="A0A0D2HQK8"/>
<protein>
    <recommendedName>
        <fullName evidence="4">C2H2-type domain-containing protein</fullName>
    </recommendedName>
</protein>